<feature type="compositionally biased region" description="Basic and acidic residues" evidence="1">
    <location>
        <begin position="20"/>
        <end position="35"/>
    </location>
</feature>
<comment type="caution">
    <text evidence="2">The sequence shown here is derived from an EMBL/GenBank/DDBJ whole genome shotgun (WGS) entry which is preliminary data.</text>
</comment>
<dbReference type="EMBL" id="BPLQ01012672">
    <property type="protein sequence ID" value="GIY66966.1"/>
    <property type="molecule type" value="Genomic_DNA"/>
</dbReference>
<sequence>MTGKEEKKTCLLPVRGMIPKPKERDAPRQKVDGKGRSSSHCLLSIFWLSLAKRRFTRCFMGKVGNIAGNKEKNHCWPCRGRTDFYCRRSRFGLEKHTRSTTRLVSFRQEQMCPEIVIAA</sequence>
<gene>
    <name evidence="2" type="ORF">CDAR_379471</name>
</gene>
<proteinExistence type="predicted"/>
<evidence type="ECO:0000313" key="3">
    <source>
        <dbReference type="Proteomes" id="UP001054837"/>
    </source>
</evidence>
<evidence type="ECO:0000313" key="2">
    <source>
        <dbReference type="EMBL" id="GIY66966.1"/>
    </source>
</evidence>
<dbReference type="AlphaFoldDB" id="A0AAV4V9D9"/>
<accession>A0AAV4V9D9</accession>
<evidence type="ECO:0000256" key="1">
    <source>
        <dbReference type="SAM" id="MobiDB-lite"/>
    </source>
</evidence>
<reference evidence="2 3" key="1">
    <citation type="submission" date="2021-06" db="EMBL/GenBank/DDBJ databases">
        <title>Caerostris darwini draft genome.</title>
        <authorList>
            <person name="Kono N."/>
            <person name="Arakawa K."/>
        </authorList>
    </citation>
    <scope>NUCLEOTIDE SEQUENCE [LARGE SCALE GENOMIC DNA]</scope>
</reference>
<feature type="region of interest" description="Disordered" evidence="1">
    <location>
        <begin position="15"/>
        <end position="37"/>
    </location>
</feature>
<protein>
    <submittedName>
        <fullName evidence="2">Uncharacterized protein</fullName>
    </submittedName>
</protein>
<keyword evidence="3" id="KW-1185">Reference proteome</keyword>
<name>A0AAV4V9D9_9ARAC</name>
<dbReference type="Proteomes" id="UP001054837">
    <property type="component" value="Unassembled WGS sequence"/>
</dbReference>
<organism evidence="2 3">
    <name type="scientific">Caerostris darwini</name>
    <dbReference type="NCBI Taxonomy" id="1538125"/>
    <lineage>
        <taxon>Eukaryota</taxon>
        <taxon>Metazoa</taxon>
        <taxon>Ecdysozoa</taxon>
        <taxon>Arthropoda</taxon>
        <taxon>Chelicerata</taxon>
        <taxon>Arachnida</taxon>
        <taxon>Araneae</taxon>
        <taxon>Araneomorphae</taxon>
        <taxon>Entelegynae</taxon>
        <taxon>Araneoidea</taxon>
        <taxon>Araneidae</taxon>
        <taxon>Caerostris</taxon>
    </lineage>
</organism>